<dbReference type="FunFam" id="1.10.3730.10:FF:000001">
    <property type="entry name" value="Pyrroline-5-carboxylate reductase"/>
    <property type="match status" value="1"/>
</dbReference>
<dbReference type="EMBL" id="UINC01054211">
    <property type="protein sequence ID" value="SVB71638.1"/>
    <property type="molecule type" value="Genomic_DNA"/>
</dbReference>
<gene>
    <name evidence="6" type="ORF">METZ01_LOCUS224492</name>
</gene>
<dbReference type="InterPro" id="IPR036291">
    <property type="entry name" value="NAD(P)-bd_dom_sf"/>
</dbReference>
<keyword evidence="3" id="KW-0560">Oxidoreductase</keyword>
<accession>A0A382G8R9</accession>
<dbReference type="Pfam" id="PF03807">
    <property type="entry name" value="F420_oxidored"/>
    <property type="match status" value="1"/>
</dbReference>
<evidence type="ECO:0008006" key="7">
    <source>
        <dbReference type="Google" id="ProtNLM"/>
    </source>
</evidence>
<dbReference type="SUPFAM" id="SSF48179">
    <property type="entry name" value="6-phosphogluconate dehydrogenase C-terminal domain-like"/>
    <property type="match status" value="1"/>
</dbReference>
<dbReference type="HAMAP" id="MF_01925">
    <property type="entry name" value="P5C_reductase"/>
    <property type="match status" value="1"/>
</dbReference>
<evidence type="ECO:0000259" key="4">
    <source>
        <dbReference type="Pfam" id="PF03807"/>
    </source>
</evidence>
<name>A0A382G8R9_9ZZZZ</name>
<evidence type="ECO:0000256" key="3">
    <source>
        <dbReference type="ARBA" id="ARBA00023002"/>
    </source>
</evidence>
<dbReference type="Gene3D" id="3.40.50.720">
    <property type="entry name" value="NAD(P)-binding Rossmann-like Domain"/>
    <property type="match status" value="1"/>
</dbReference>
<organism evidence="6">
    <name type="scientific">marine metagenome</name>
    <dbReference type="NCBI Taxonomy" id="408172"/>
    <lineage>
        <taxon>unclassified sequences</taxon>
        <taxon>metagenomes</taxon>
        <taxon>ecological metagenomes</taxon>
    </lineage>
</organism>
<dbReference type="GO" id="GO:0055129">
    <property type="term" value="P:L-proline biosynthetic process"/>
    <property type="evidence" value="ECO:0007669"/>
    <property type="project" value="TreeGrafter"/>
</dbReference>
<sequence>MNHESKKIAFIGGGMVAEAMIRGLILHGHSPTSIFVSDPSEKRRELLSVLNGRLNIETDNNTIAEVCDVLVLALKPQIFVNVAEKISATHKKNDSIVVSVAAGIALDTLKSIFGTTSKLCRVMPNQPCLIGRGISALIASNLNEDEKALASYLFDSVGKSIWIENEDWMHTVTAVSGNGPAYFYHMMELLTESAKCAGIPEQIAQELVIQTAIGSSQLALNSSDDFETLRKKVMSPGGTTEAAFDSLEKNNILSIWKEAIDAATQRSIELGNQDSDNESE</sequence>
<evidence type="ECO:0000256" key="1">
    <source>
        <dbReference type="ARBA" id="ARBA00005525"/>
    </source>
</evidence>
<dbReference type="InterPro" id="IPR008927">
    <property type="entry name" value="6-PGluconate_DH-like_C_sf"/>
</dbReference>
<evidence type="ECO:0000256" key="2">
    <source>
        <dbReference type="ARBA" id="ARBA00022857"/>
    </source>
</evidence>
<evidence type="ECO:0000259" key="5">
    <source>
        <dbReference type="Pfam" id="PF14748"/>
    </source>
</evidence>
<dbReference type="AlphaFoldDB" id="A0A382G8R9"/>
<comment type="similarity">
    <text evidence="1">Belongs to the pyrroline-5-carboxylate reductase family.</text>
</comment>
<evidence type="ECO:0000313" key="6">
    <source>
        <dbReference type="EMBL" id="SVB71638.1"/>
    </source>
</evidence>
<proteinExistence type="inferred from homology"/>
<dbReference type="InterPro" id="IPR000304">
    <property type="entry name" value="Pyrroline-COOH_reductase"/>
</dbReference>
<dbReference type="InterPro" id="IPR029036">
    <property type="entry name" value="P5CR_dimer"/>
</dbReference>
<dbReference type="SUPFAM" id="SSF51735">
    <property type="entry name" value="NAD(P)-binding Rossmann-fold domains"/>
    <property type="match status" value="1"/>
</dbReference>
<dbReference type="GO" id="GO:0004735">
    <property type="term" value="F:pyrroline-5-carboxylate reductase activity"/>
    <property type="evidence" value="ECO:0007669"/>
    <property type="project" value="InterPro"/>
</dbReference>
<keyword evidence="2" id="KW-0521">NADP</keyword>
<dbReference type="Pfam" id="PF14748">
    <property type="entry name" value="P5CR_dimer"/>
    <property type="match status" value="1"/>
</dbReference>
<dbReference type="PANTHER" id="PTHR11645:SF0">
    <property type="entry name" value="PYRROLINE-5-CARBOXYLATE REDUCTASE 3"/>
    <property type="match status" value="1"/>
</dbReference>
<feature type="domain" description="Pyrroline-5-carboxylate reductase catalytic N-terminal" evidence="4">
    <location>
        <begin position="7"/>
        <end position="103"/>
    </location>
</feature>
<dbReference type="PIRSF" id="PIRSF000193">
    <property type="entry name" value="Pyrrol-5-carb_rd"/>
    <property type="match status" value="1"/>
</dbReference>
<feature type="domain" description="Pyrroline-5-carboxylate reductase dimerisation" evidence="5">
    <location>
        <begin position="166"/>
        <end position="270"/>
    </location>
</feature>
<dbReference type="PANTHER" id="PTHR11645">
    <property type="entry name" value="PYRROLINE-5-CARBOXYLATE REDUCTASE"/>
    <property type="match status" value="1"/>
</dbReference>
<dbReference type="NCBIfam" id="TIGR00112">
    <property type="entry name" value="proC"/>
    <property type="match status" value="1"/>
</dbReference>
<dbReference type="InterPro" id="IPR028939">
    <property type="entry name" value="P5C_Rdtase_cat_N"/>
</dbReference>
<protein>
    <recommendedName>
        <fullName evidence="7">Pyrroline-5-carboxylate reductase</fullName>
    </recommendedName>
</protein>
<dbReference type="Gene3D" id="1.10.3730.10">
    <property type="entry name" value="ProC C-terminal domain-like"/>
    <property type="match status" value="1"/>
</dbReference>
<reference evidence="6" key="1">
    <citation type="submission" date="2018-05" db="EMBL/GenBank/DDBJ databases">
        <authorList>
            <person name="Lanie J.A."/>
            <person name="Ng W.-L."/>
            <person name="Kazmierczak K.M."/>
            <person name="Andrzejewski T.M."/>
            <person name="Davidsen T.M."/>
            <person name="Wayne K.J."/>
            <person name="Tettelin H."/>
            <person name="Glass J.I."/>
            <person name="Rusch D."/>
            <person name="Podicherti R."/>
            <person name="Tsui H.-C.T."/>
            <person name="Winkler M.E."/>
        </authorList>
    </citation>
    <scope>NUCLEOTIDE SEQUENCE</scope>
</reference>